<name>A0A0L9TUV2_PHAAN</name>
<sequence length="134" mass="15134">MAEHDKNKAITLLAESHSSHRKLQCSNDELKLDPQRSTNKNKELVTKRDNLLTERGALRDTVLKLENENKFLGDEVVNEHLLDFEKALAQCNLLFQVPLEDPHLDVGMIVVEVELVPIQVPPPSTPIIQAVEQP</sequence>
<organism evidence="1 2">
    <name type="scientific">Phaseolus angularis</name>
    <name type="common">Azuki bean</name>
    <name type="synonym">Vigna angularis</name>
    <dbReference type="NCBI Taxonomy" id="3914"/>
    <lineage>
        <taxon>Eukaryota</taxon>
        <taxon>Viridiplantae</taxon>
        <taxon>Streptophyta</taxon>
        <taxon>Embryophyta</taxon>
        <taxon>Tracheophyta</taxon>
        <taxon>Spermatophyta</taxon>
        <taxon>Magnoliopsida</taxon>
        <taxon>eudicotyledons</taxon>
        <taxon>Gunneridae</taxon>
        <taxon>Pentapetalae</taxon>
        <taxon>rosids</taxon>
        <taxon>fabids</taxon>
        <taxon>Fabales</taxon>
        <taxon>Fabaceae</taxon>
        <taxon>Papilionoideae</taxon>
        <taxon>50 kb inversion clade</taxon>
        <taxon>NPAAA clade</taxon>
        <taxon>indigoferoid/millettioid clade</taxon>
        <taxon>Phaseoleae</taxon>
        <taxon>Vigna</taxon>
    </lineage>
</organism>
<proteinExistence type="predicted"/>
<dbReference type="Gramene" id="KOM34335">
    <property type="protein sequence ID" value="KOM34335"/>
    <property type="gene ID" value="LR48_Vigan02g048500"/>
</dbReference>
<dbReference type="EMBL" id="CM003372">
    <property type="protein sequence ID" value="KOM34335.1"/>
    <property type="molecule type" value="Genomic_DNA"/>
</dbReference>
<accession>A0A0L9TUV2</accession>
<protein>
    <submittedName>
        <fullName evidence="1">Uncharacterized protein</fullName>
    </submittedName>
</protein>
<reference evidence="2" key="1">
    <citation type="journal article" date="2015" name="Proc. Natl. Acad. Sci. U.S.A.">
        <title>Genome sequencing of adzuki bean (Vigna angularis) provides insight into high starch and low fat accumulation and domestication.</title>
        <authorList>
            <person name="Yang K."/>
            <person name="Tian Z."/>
            <person name="Chen C."/>
            <person name="Luo L."/>
            <person name="Zhao B."/>
            <person name="Wang Z."/>
            <person name="Yu L."/>
            <person name="Li Y."/>
            <person name="Sun Y."/>
            <person name="Li W."/>
            <person name="Chen Y."/>
            <person name="Li Y."/>
            <person name="Zhang Y."/>
            <person name="Ai D."/>
            <person name="Zhao J."/>
            <person name="Shang C."/>
            <person name="Ma Y."/>
            <person name="Wu B."/>
            <person name="Wang M."/>
            <person name="Gao L."/>
            <person name="Sun D."/>
            <person name="Zhang P."/>
            <person name="Guo F."/>
            <person name="Wang W."/>
            <person name="Li Y."/>
            <person name="Wang J."/>
            <person name="Varshney R.K."/>
            <person name="Wang J."/>
            <person name="Ling H.Q."/>
            <person name="Wan P."/>
        </authorList>
    </citation>
    <scope>NUCLEOTIDE SEQUENCE</scope>
    <source>
        <strain evidence="2">cv. Jingnong 6</strain>
    </source>
</reference>
<evidence type="ECO:0000313" key="1">
    <source>
        <dbReference type="EMBL" id="KOM34335.1"/>
    </source>
</evidence>
<dbReference type="AlphaFoldDB" id="A0A0L9TUV2"/>
<dbReference type="Proteomes" id="UP000053144">
    <property type="component" value="Chromosome 2"/>
</dbReference>
<evidence type="ECO:0000313" key="2">
    <source>
        <dbReference type="Proteomes" id="UP000053144"/>
    </source>
</evidence>
<gene>
    <name evidence="1" type="ORF">LR48_Vigan02g048500</name>
</gene>